<comment type="caution">
    <text evidence="2">The sequence shown here is derived from an EMBL/GenBank/DDBJ whole genome shotgun (WGS) entry which is preliminary data.</text>
</comment>
<feature type="compositionally biased region" description="Basic residues" evidence="1">
    <location>
        <begin position="1"/>
        <end position="11"/>
    </location>
</feature>
<feature type="compositionally biased region" description="Acidic residues" evidence="1">
    <location>
        <begin position="203"/>
        <end position="233"/>
    </location>
</feature>
<feature type="compositionally biased region" description="Basic and acidic residues" evidence="1">
    <location>
        <begin position="22"/>
        <end position="33"/>
    </location>
</feature>
<organism evidence="2 3">
    <name type="scientific">Seminavis robusta</name>
    <dbReference type="NCBI Taxonomy" id="568900"/>
    <lineage>
        <taxon>Eukaryota</taxon>
        <taxon>Sar</taxon>
        <taxon>Stramenopiles</taxon>
        <taxon>Ochrophyta</taxon>
        <taxon>Bacillariophyta</taxon>
        <taxon>Bacillariophyceae</taxon>
        <taxon>Bacillariophycidae</taxon>
        <taxon>Naviculales</taxon>
        <taxon>Naviculaceae</taxon>
        <taxon>Seminavis</taxon>
    </lineage>
</organism>
<keyword evidence="3" id="KW-1185">Reference proteome</keyword>
<feature type="compositionally biased region" description="Acidic residues" evidence="1">
    <location>
        <begin position="138"/>
        <end position="154"/>
    </location>
</feature>
<feature type="compositionally biased region" description="Basic residues" evidence="1">
    <location>
        <begin position="612"/>
        <end position="622"/>
    </location>
</feature>
<feature type="compositionally biased region" description="Basic and acidic residues" evidence="1">
    <location>
        <begin position="670"/>
        <end position="679"/>
    </location>
</feature>
<sequence length="766" mass="81578">MTSRIQRRNGRRSAPVLLVDYSKQRAKTDDRLSKSLHIGKTPVATNDRPKPVETDVAPVSCLSKCSKSEHHGLSSYQSMYTKSSAKDEDLPGLSSFNKPQQPEPPRRESQLSQTLHSVGTRQWEIDEALLDFSTQSFDDSDSTSENEGTEESSEETGTSKSTSTGKGSLLDAMTTSMSGSSCASSSAESSDSDLDTSGSQSSDDSESSEESSSEEDSESSESDVPDDISELSDFSDDDSLCSFACMEHHQDSKDLKGEMSVADSLTASLTTHTPSFTENHCSGSTCQSASQSVCTRSASESVCFALRRRTQAEEDSKPKEVVPSAIRLEQALTKLLGDGSCETNATLDAALAPEVDQTVTVTVPQARESLKRRNSSRSLGYLIPKDDTRGSIFKRSNSLRSMPGGLIPSTVAQKPASKRNPLAPAINAMSLPRIVAAEPEPEPVDPRKANRRSIRRSQSSTGAKMIVINPDGTPSRSGLARTDSCSSLGELMNDASARILIEGGCKAAAGSSDKSVSGRGVMGNSSGRRLVRGDSGRSVIMNSGRGLSRGNSNRSLMTNHSGKSLGVRSLGAGGSALMTNNSGRSLGARSLGNGVMSNNSGRSLGPGNRTNDKRRARRRLTRSKSSEGDTLDGPTQHPRSNPQRAVLRRTQSNEEGHNRSSRSLGSALDSSERSAVDHTRVKRSNSSGSLNKLMGLENLNGNGNNRRASRRASMDSVSSRESAGSADTARSNLTSLRNFLARGNPGANAGTGTEQLFVTGSRIRRR</sequence>
<evidence type="ECO:0000313" key="2">
    <source>
        <dbReference type="EMBL" id="CAB9499573.1"/>
    </source>
</evidence>
<feature type="compositionally biased region" description="Polar residues" evidence="1">
    <location>
        <begin position="110"/>
        <end position="120"/>
    </location>
</feature>
<dbReference type="AlphaFoldDB" id="A0A9N8H7A6"/>
<gene>
    <name evidence="2" type="ORF">SEMRO_64_G036260.1</name>
</gene>
<feature type="compositionally biased region" description="Low complexity" evidence="1">
    <location>
        <begin position="155"/>
        <end position="202"/>
    </location>
</feature>
<feature type="compositionally biased region" description="Polar residues" evidence="1">
    <location>
        <begin position="74"/>
        <end position="83"/>
    </location>
</feature>
<accession>A0A9N8H7A6</accession>
<name>A0A9N8H7A6_9STRA</name>
<feature type="region of interest" description="Disordered" evidence="1">
    <location>
        <begin position="438"/>
        <end position="481"/>
    </location>
</feature>
<feature type="compositionally biased region" description="Polar residues" evidence="1">
    <location>
        <begin position="549"/>
        <end position="562"/>
    </location>
</feature>
<feature type="region of interest" description="Disordered" evidence="1">
    <location>
        <begin position="508"/>
        <end position="730"/>
    </location>
</feature>
<protein>
    <submittedName>
        <fullName evidence="2">Uncharacterized protein</fullName>
    </submittedName>
</protein>
<evidence type="ECO:0000256" key="1">
    <source>
        <dbReference type="SAM" id="MobiDB-lite"/>
    </source>
</evidence>
<evidence type="ECO:0000313" key="3">
    <source>
        <dbReference type="Proteomes" id="UP001153069"/>
    </source>
</evidence>
<feature type="region of interest" description="Disordered" evidence="1">
    <location>
        <begin position="1"/>
        <end position="233"/>
    </location>
</feature>
<dbReference type="Proteomes" id="UP001153069">
    <property type="component" value="Unassembled WGS sequence"/>
</dbReference>
<proteinExistence type="predicted"/>
<dbReference type="EMBL" id="CAICTM010000063">
    <property type="protein sequence ID" value="CAB9499573.1"/>
    <property type="molecule type" value="Genomic_DNA"/>
</dbReference>
<reference evidence="2" key="1">
    <citation type="submission" date="2020-06" db="EMBL/GenBank/DDBJ databases">
        <authorList>
            <consortium name="Plant Systems Biology data submission"/>
        </authorList>
    </citation>
    <scope>NUCLEOTIDE SEQUENCE</scope>
    <source>
        <strain evidence="2">D6</strain>
    </source>
</reference>